<dbReference type="GO" id="GO:0051287">
    <property type="term" value="F:NAD binding"/>
    <property type="evidence" value="ECO:0007669"/>
    <property type="project" value="InterPro"/>
</dbReference>
<evidence type="ECO:0000256" key="2">
    <source>
        <dbReference type="ARBA" id="ARBA00022605"/>
    </source>
</evidence>
<keyword evidence="3" id="KW-0560">Oxidoreductase</keyword>
<protein>
    <recommendedName>
        <fullName evidence="8">Phosphoglycerate dehydrogenase</fullName>
    </recommendedName>
</protein>
<name>X1KGQ6_9ZZZZ</name>
<dbReference type="EMBL" id="BARV01008641">
    <property type="protein sequence ID" value="GAI06222.1"/>
    <property type="molecule type" value="Genomic_DNA"/>
</dbReference>
<dbReference type="GO" id="GO:0008652">
    <property type="term" value="P:amino acid biosynthetic process"/>
    <property type="evidence" value="ECO:0007669"/>
    <property type="project" value="UniProtKB-KW"/>
</dbReference>
<dbReference type="FunFam" id="3.40.50.720:FF:000021">
    <property type="entry name" value="D-3-phosphoglycerate dehydrogenase"/>
    <property type="match status" value="1"/>
</dbReference>
<evidence type="ECO:0000256" key="3">
    <source>
        <dbReference type="ARBA" id="ARBA00023002"/>
    </source>
</evidence>
<dbReference type="Pfam" id="PF00389">
    <property type="entry name" value="2-Hacid_dh"/>
    <property type="match status" value="1"/>
</dbReference>
<dbReference type="InterPro" id="IPR029753">
    <property type="entry name" value="D-isomer_DH_CS"/>
</dbReference>
<dbReference type="Pfam" id="PF02826">
    <property type="entry name" value="2-Hacid_dh_C"/>
    <property type="match status" value="1"/>
</dbReference>
<dbReference type="PROSITE" id="PS00671">
    <property type="entry name" value="D_2_HYDROXYACID_DH_3"/>
    <property type="match status" value="1"/>
</dbReference>
<keyword evidence="2" id="KW-0028">Amino-acid biosynthesis</keyword>
<dbReference type="Gene3D" id="3.40.50.720">
    <property type="entry name" value="NAD(P)-binding Rossmann-like Domain"/>
    <property type="match status" value="2"/>
</dbReference>
<feature type="non-terminal residue" evidence="7">
    <location>
        <position position="1"/>
    </location>
</feature>
<dbReference type="InterPro" id="IPR006139">
    <property type="entry name" value="D-isomer_2_OHA_DH_cat_dom"/>
</dbReference>
<keyword evidence="4" id="KW-0520">NAD</keyword>
<dbReference type="PANTHER" id="PTHR42789:SF1">
    <property type="entry name" value="D-ISOMER SPECIFIC 2-HYDROXYACID DEHYDROGENASE FAMILY PROTEIN (AFU_ORTHOLOGUE AFUA_6G10090)"/>
    <property type="match status" value="1"/>
</dbReference>
<evidence type="ECO:0000259" key="6">
    <source>
        <dbReference type="Pfam" id="PF02826"/>
    </source>
</evidence>
<evidence type="ECO:0000313" key="7">
    <source>
        <dbReference type="EMBL" id="GAI06222.1"/>
    </source>
</evidence>
<dbReference type="InterPro" id="IPR050857">
    <property type="entry name" value="D-2-hydroxyacid_DH"/>
</dbReference>
<dbReference type="CDD" id="cd12173">
    <property type="entry name" value="PGDH_4"/>
    <property type="match status" value="1"/>
</dbReference>
<feature type="domain" description="D-isomer specific 2-hydroxyacid dehydrogenase NAD-binding" evidence="6">
    <location>
        <begin position="65"/>
        <end position="239"/>
    </location>
</feature>
<proteinExistence type="inferred from homology"/>
<organism evidence="7">
    <name type="scientific">marine sediment metagenome</name>
    <dbReference type="NCBI Taxonomy" id="412755"/>
    <lineage>
        <taxon>unclassified sequences</taxon>
        <taxon>metagenomes</taxon>
        <taxon>ecological metagenomes</taxon>
    </lineage>
</organism>
<dbReference type="InterPro" id="IPR029752">
    <property type="entry name" value="D-isomer_DH_CS1"/>
</dbReference>
<sequence length="279" mass="29683">DYEALVVRSQTKVTAEVIEAGKKLRVIARAGVGIDNIDVEEATRRGVLVVNAPNANTISAAEHAIALMFALARHIPQANAVLKSGVWRRADFMGIEVRGKTLGIIGLGRVGSAVAKRAQGLEMKVIAHDPYITADYARNLQVELVSLERLLKESDFITIHSALTPSTKGLIGAKELALVKPTVRIINCARGGLIDEEALAKAVREKRVAGAAIDVFSTEPATKSILFEEDNIIVTPHLGASTTEAQAVAAKDVAKQVIDVFKGKPARYAVNAPPASAET</sequence>
<dbReference type="SUPFAM" id="SSF52283">
    <property type="entry name" value="Formate/glycerate dehydrogenase catalytic domain-like"/>
    <property type="match status" value="1"/>
</dbReference>
<dbReference type="AlphaFoldDB" id="X1KGQ6"/>
<dbReference type="PROSITE" id="PS00065">
    <property type="entry name" value="D_2_HYDROXYACID_DH_1"/>
    <property type="match status" value="1"/>
</dbReference>
<dbReference type="SUPFAM" id="SSF51735">
    <property type="entry name" value="NAD(P)-binding Rossmann-fold domains"/>
    <property type="match status" value="1"/>
</dbReference>
<dbReference type="InterPro" id="IPR006140">
    <property type="entry name" value="D-isomer_DH_NAD-bd"/>
</dbReference>
<dbReference type="GO" id="GO:0016616">
    <property type="term" value="F:oxidoreductase activity, acting on the CH-OH group of donors, NAD or NADP as acceptor"/>
    <property type="evidence" value="ECO:0007669"/>
    <property type="project" value="InterPro"/>
</dbReference>
<gene>
    <name evidence="7" type="ORF">S06H3_17305</name>
</gene>
<dbReference type="InterPro" id="IPR036291">
    <property type="entry name" value="NAD(P)-bd_dom_sf"/>
</dbReference>
<dbReference type="PANTHER" id="PTHR42789">
    <property type="entry name" value="D-ISOMER SPECIFIC 2-HYDROXYACID DEHYDROGENASE FAMILY PROTEIN (AFU_ORTHOLOGUE AFUA_6G10090)"/>
    <property type="match status" value="1"/>
</dbReference>
<evidence type="ECO:0000259" key="5">
    <source>
        <dbReference type="Pfam" id="PF00389"/>
    </source>
</evidence>
<reference evidence="7" key="1">
    <citation type="journal article" date="2014" name="Front. Microbiol.">
        <title>High frequency of phylogenetically diverse reductive dehalogenase-homologous genes in deep subseafloor sedimentary metagenomes.</title>
        <authorList>
            <person name="Kawai M."/>
            <person name="Futagami T."/>
            <person name="Toyoda A."/>
            <person name="Takaki Y."/>
            <person name="Nishi S."/>
            <person name="Hori S."/>
            <person name="Arai W."/>
            <person name="Tsubouchi T."/>
            <person name="Morono Y."/>
            <person name="Uchiyama I."/>
            <person name="Ito T."/>
            <person name="Fujiyama A."/>
            <person name="Inagaki F."/>
            <person name="Takami H."/>
        </authorList>
    </citation>
    <scope>NUCLEOTIDE SEQUENCE</scope>
    <source>
        <strain evidence="7">Expedition CK06-06</strain>
    </source>
</reference>
<feature type="domain" description="D-isomer specific 2-hydroxyacid dehydrogenase catalytic" evidence="5">
    <location>
        <begin position="1"/>
        <end position="271"/>
    </location>
</feature>
<comment type="similarity">
    <text evidence="1">Belongs to the D-isomer specific 2-hydroxyacid dehydrogenase family.</text>
</comment>
<accession>X1KGQ6</accession>
<evidence type="ECO:0000256" key="1">
    <source>
        <dbReference type="ARBA" id="ARBA00005854"/>
    </source>
</evidence>
<comment type="caution">
    <text evidence="7">The sequence shown here is derived from an EMBL/GenBank/DDBJ whole genome shotgun (WGS) entry which is preliminary data.</text>
</comment>
<evidence type="ECO:0008006" key="8">
    <source>
        <dbReference type="Google" id="ProtNLM"/>
    </source>
</evidence>
<evidence type="ECO:0000256" key="4">
    <source>
        <dbReference type="ARBA" id="ARBA00023027"/>
    </source>
</evidence>